<reference evidence="2" key="1">
    <citation type="journal article" date="2016" name="Gigascience">
        <title>De novo construction of an expanded transcriptome assembly for the western tarnished plant bug, Lygus hesperus.</title>
        <authorList>
            <person name="Tassone E.E."/>
            <person name="Geib S.M."/>
            <person name="Hall B."/>
            <person name="Fabrick J.A."/>
            <person name="Brent C.S."/>
            <person name="Hull J.J."/>
        </authorList>
    </citation>
    <scope>NUCLEOTIDE SEQUENCE</scope>
</reference>
<organism evidence="2">
    <name type="scientific">Lygus hesperus</name>
    <name type="common">Western plant bug</name>
    <dbReference type="NCBI Taxonomy" id="30085"/>
    <lineage>
        <taxon>Eukaryota</taxon>
        <taxon>Metazoa</taxon>
        <taxon>Ecdysozoa</taxon>
        <taxon>Arthropoda</taxon>
        <taxon>Hexapoda</taxon>
        <taxon>Insecta</taxon>
        <taxon>Pterygota</taxon>
        <taxon>Neoptera</taxon>
        <taxon>Paraneoptera</taxon>
        <taxon>Hemiptera</taxon>
        <taxon>Heteroptera</taxon>
        <taxon>Panheteroptera</taxon>
        <taxon>Cimicomorpha</taxon>
        <taxon>Miridae</taxon>
        <taxon>Mirini</taxon>
        <taxon>Lygus</taxon>
    </lineage>
</organism>
<evidence type="ECO:0000256" key="1">
    <source>
        <dbReference type="SAM" id="MobiDB-lite"/>
    </source>
</evidence>
<dbReference type="AlphaFoldDB" id="A0A146LI16"/>
<feature type="region of interest" description="Disordered" evidence="1">
    <location>
        <begin position="208"/>
        <end position="242"/>
    </location>
</feature>
<dbReference type="EMBL" id="GDHC01012519">
    <property type="protein sequence ID" value="JAQ06110.1"/>
    <property type="molecule type" value="Transcribed_RNA"/>
</dbReference>
<name>A0A146LI16_LYGHE</name>
<accession>A0A146LI16</accession>
<feature type="compositionally biased region" description="Polar residues" evidence="1">
    <location>
        <begin position="226"/>
        <end position="235"/>
    </location>
</feature>
<evidence type="ECO:0000313" key="2">
    <source>
        <dbReference type="EMBL" id="JAQ06110.1"/>
    </source>
</evidence>
<gene>
    <name evidence="2" type="ORF">g.21848</name>
</gene>
<proteinExistence type="predicted"/>
<feature type="compositionally biased region" description="Polar residues" evidence="1">
    <location>
        <begin position="1"/>
        <end position="14"/>
    </location>
</feature>
<protein>
    <submittedName>
        <fullName evidence="2">Uncharacterized protein</fullName>
    </submittedName>
</protein>
<feature type="region of interest" description="Disordered" evidence="1">
    <location>
        <begin position="1"/>
        <end position="35"/>
    </location>
</feature>
<sequence>MPDSPISSSICGTPNSPPFRVSRSPGPTAVGETPSSVSIPAVWTGTVLWGPQTRQRSCSHSSTVGPTLPPTVPNSKWLMVIRRSMWRMLVLTMWPGARRYAQTCCRSSKYSTHFHACADDSVCYPTDATVCTVAAGTTVPSRSAQCSLRTGLRWYPTADLAPPASQSRRPRLRSMVVGCPTPPQWTLIQHHDLHYCIAGRGMDSLTSTEPRNGIGSSGGRGWRSAHTPTASTAGRTSIGRGGCGRCHQCVRVAALISPTLAGRVL</sequence>